<keyword evidence="4 8" id="KW-0418">Kinase</keyword>
<feature type="compositionally biased region" description="Basic and acidic residues" evidence="6">
    <location>
        <begin position="18"/>
        <end position="27"/>
    </location>
</feature>
<dbReference type="PROSITE" id="PS00108">
    <property type="entry name" value="PROTEIN_KINASE_ST"/>
    <property type="match status" value="1"/>
</dbReference>
<name>A0A444V4V7_ACIRT</name>
<comment type="caution">
    <text evidence="8">The sequence shown here is derived from an EMBL/GenBank/DDBJ whole genome shotgun (WGS) entry which is preliminary data.</text>
</comment>
<evidence type="ECO:0000256" key="5">
    <source>
        <dbReference type="ARBA" id="ARBA00022840"/>
    </source>
</evidence>
<dbReference type="InterPro" id="IPR000719">
    <property type="entry name" value="Prot_kinase_dom"/>
</dbReference>
<dbReference type="PANTHER" id="PTHR43895">
    <property type="entry name" value="CALCIUM/CALMODULIN-DEPENDENT PROTEIN KINASE KINASE-RELATED"/>
    <property type="match status" value="1"/>
</dbReference>
<dbReference type="SMART" id="SM00220">
    <property type="entry name" value="S_TKc"/>
    <property type="match status" value="1"/>
</dbReference>
<evidence type="ECO:0000256" key="1">
    <source>
        <dbReference type="ARBA" id="ARBA00022527"/>
    </source>
</evidence>
<dbReference type="SUPFAM" id="SSF56112">
    <property type="entry name" value="Protein kinase-like (PK-like)"/>
    <property type="match status" value="2"/>
</dbReference>
<evidence type="ECO:0000256" key="4">
    <source>
        <dbReference type="ARBA" id="ARBA00022777"/>
    </source>
</evidence>
<keyword evidence="3" id="KW-0547">Nucleotide-binding</keyword>
<dbReference type="GO" id="GO:0005524">
    <property type="term" value="F:ATP binding"/>
    <property type="evidence" value="ECO:0007669"/>
    <property type="project" value="UniProtKB-KW"/>
</dbReference>
<accession>A0A444V4V7</accession>
<dbReference type="Gene3D" id="1.10.510.10">
    <property type="entry name" value="Transferase(Phosphotransferase) domain 1"/>
    <property type="match status" value="1"/>
</dbReference>
<dbReference type="EMBL" id="SCEB01002384">
    <property type="protein sequence ID" value="RXM95447.1"/>
    <property type="molecule type" value="Genomic_DNA"/>
</dbReference>
<dbReference type="Gene3D" id="3.30.200.20">
    <property type="entry name" value="Phosphorylase Kinase, domain 1"/>
    <property type="match status" value="1"/>
</dbReference>
<evidence type="ECO:0000259" key="7">
    <source>
        <dbReference type="PROSITE" id="PS50011"/>
    </source>
</evidence>
<keyword evidence="2" id="KW-0808">Transferase</keyword>
<dbReference type="AlphaFoldDB" id="A0A444V4V7"/>
<dbReference type="GO" id="GO:0004674">
    <property type="term" value="F:protein serine/threonine kinase activity"/>
    <property type="evidence" value="ECO:0007669"/>
    <property type="project" value="UniProtKB-KW"/>
</dbReference>
<dbReference type="InterPro" id="IPR011009">
    <property type="entry name" value="Kinase-like_dom_sf"/>
</dbReference>
<feature type="domain" description="Protein kinase" evidence="7">
    <location>
        <begin position="48"/>
        <end position="341"/>
    </location>
</feature>
<feature type="region of interest" description="Disordered" evidence="6">
    <location>
        <begin position="1"/>
        <end position="106"/>
    </location>
</feature>
<sequence length="341" mass="36614">MSSKTDNPPRRASSAEMDSEHQTELADRVAAINMSAGDGLSNGKKGLQANGTNNGDGSTGNSAKKAARRPVLSSRKLSLQERSSGNNAAAGSGFGPYSTGPYSHVSPRVARRPTIESKHISISDSQDCVQLNQYKLKNEIGKGSYGVVKLAYNEDDDKYYGNLTACCSQGPSAHLGNGYSLCGVGGVAIQTGTWQGVHYQKIVHRDIKPSNLLLGDDGHIKIADFGVSNQFEGNDALLSSTAGTPAFMAPETLSDHRKSFSGKVHPWVTKDDTDPMPLEEEHCSVVEVTEEEVRNSVKLIPSLSAVILVKSMLRKRSFGNPFECPSRREERSMSAPGNLLM</sequence>
<reference evidence="8 9" key="1">
    <citation type="submission" date="2019-01" db="EMBL/GenBank/DDBJ databases">
        <title>Draft Genome and Complete Hox-Cluster Characterization of the Sterlet Sturgeon (Acipenser ruthenus).</title>
        <authorList>
            <person name="Wei Q."/>
        </authorList>
    </citation>
    <scope>NUCLEOTIDE SEQUENCE [LARGE SCALE GENOMIC DNA]</scope>
    <source>
        <strain evidence="8">WHYD16114868_AA</strain>
        <tissue evidence="8">Blood</tissue>
    </source>
</reference>
<evidence type="ECO:0000313" key="8">
    <source>
        <dbReference type="EMBL" id="RXM95447.1"/>
    </source>
</evidence>
<gene>
    <name evidence="8" type="ORF">EOD39_16872</name>
</gene>
<keyword evidence="1" id="KW-0723">Serine/threonine-protein kinase</keyword>
<dbReference type="Proteomes" id="UP000289886">
    <property type="component" value="Unassembled WGS sequence"/>
</dbReference>
<dbReference type="GO" id="GO:0061762">
    <property type="term" value="P:CAMKK-AMPK signaling cascade"/>
    <property type="evidence" value="ECO:0007669"/>
    <property type="project" value="TreeGrafter"/>
</dbReference>
<dbReference type="InterPro" id="IPR008271">
    <property type="entry name" value="Ser/Thr_kinase_AS"/>
</dbReference>
<dbReference type="PROSITE" id="PS50011">
    <property type="entry name" value="PROTEIN_KINASE_DOM"/>
    <property type="match status" value="1"/>
</dbReference>
<organism evidence="8 9">
    <name type="scientific">Acipenser ruthenus</name>
    <name type="common">Sterlet sturgeon</name>
    <dbReference type="NCBI Taxonomy" id="7906"/>
    <lineage>
        <taxon>Eukaryota</taxon>
        <taxon>Metazoa</taxon>
        <taxon>Chordata</taxon>
        <taxon>Craniata</taxon>
        <taxon>Vertebrata</taxon>
        <taxon>Euteleostomi</taxon>
        <taxon>Actinopterygii</taxon>
        <taxon>Chondrostei</taxon>
        <taxon>Acipenseriformes</taxon>
        <taxon>Acipenseridae</taxon>
        <taxon>Acipenser</taxon>
    </lineage>
</organism>
<evidence type="ECO:0000313" key="9">
    <source>
        <dbReference type="Proteomes" id="UP000289886"/>
    </source>
</evidence>
<protein>
    <submittedName>
        <fullName evidence="8">Calcium/calmodulin-dependent protein kinase kinase 1</fullName>
    </submittedName>
</protein>
<keyword evidence="9" id="KW-1185">Reference proteome</keyword>
<feature type="region of interest" description="Disordered" evidence="6">
    <location>
        <begin position="320"/>
        <end position="341"/>
    </location>
</feature>
<dbReference type="Pfam" id="PF00069">
    <property type="entry name" value="Pkinase"/>
    <property type="match status" value="1"/>
</dbReference>
<evidence type="ECO:0000256" key="3">
    <source>
        <dbReference type="ARBA" id="ARBA00022741"/>
    </source>
</evidence>
<feature type="compositionally biased region" description="Low complexity" evidence="6">
    <location>
        <begin position="50"/>
        <end position="62"/>
    </location>
</feature>
<proteinExistence type="predicted"/>
<evidence type="ECO:0000256" key="6">
    <source>
        <dbReference type="SAM" id="MobiDB-lite"/>
    </source>
</evidence>
<dbReference type="PANTHER" id="PTHR43895:SF164">
    <property type="entry name" value="CALCIUM_CALMODULIN-DEPENDENT PROTEIN KINASE KINASE"/>
    <property type="match status" value="1"/>
</dbReference>
<keyword evidence="5" id="KW-0067">ATP-binding</keyword>
<evidence type="ECO:0000256" key="2">
    <source>
        <dbReference type="ARBA" id="ARBA00022679"/>
    </source>
</evidence>